<protein>
    <submittedName>
        <fullName evidence="2 4">Uncharacterized protein</fullName>
    </submittedName>
</protein>
<organism evidence="4">
    <name type="scientific">Onchocerca flexuosa</name>
    <dbReference type="NCBI Taxonomy" id="387005"/>
    <lineage>
        <taxon>Eukaryota</taxon>
        <taxon>Metazoa</taxon>
        <taxon>Ecdysozoa</taxon>
        <taxon>Nematoda</taxon>
        <taxon>Chromadorea</taxon>
        <taxon>Rhabditida</taxon>
        <taxon>Spirurina</taxon>
        <taxon>Spiruromorpha</taxon>
        <taxon>Filarioidea</taxon>
        <taxon>Onchocercidae</taxon>
        <taxon>Onchocerca</taxon>
    </lineage>
</organism>
<dbReference type="Proteomes" id="UP000267606">
    <property type="component" value="Unassembled WGS sequence"/>
</dbReference>
<dbReference type="EMBL" id="UZAJ01001605">
    <property type="protein sequence ID" value="VDO33894.1"/>
    <property type="molecule type" value="Genomic_DNA"/>
</dbReference>
<accession>A0A183H5D3</accession>
<reference evidence="4" key="1">
    <citation type="submission" date="2016-06" db="UniProtKB">
        <authorList>
            <consortium name="WormBaseParasite"/>
        </authorList>
    </citation>
    <scope>IDENTIFICATION</scope>
</reference>
<feature type="region of interest" description="Disordered" evidence="1">
    <location>
        <begin position="1"/>
        <end position="21"/>
    </location>
</feature>
<evidence type="ECO:0000313" key="2">
    <source>
        <dbReference type="EMBL" id="VDO33894.1"/>
    </source>
</evidence>
<keyword evidence="3" id="KW-1185">Reference proteome</keyword>
<sequence length="116" mass="12176">MGVDDRAGDGCSSFARRSGKGGLAGTRFLMVITTGTSGDDSKMATGTAADEGDIPIEEDDILDNGSDLLTSTDHMSEDPVSLINVSSIFLNLSMIMLLYSRIQSNSSGILILYCSS</sequence>
<evidence type="ECO:0000313" key="4">
    <source>
        <dbReference type="WBParaSite" id="OFLC_0000269201-mRNA-1"/>
    </source>
</evidence>
<evidence type="ECO:0000256" key="1">
    <source>
        <dbReference type="SAM" id="MobiDB-lite"/>
    </source>
</evidence>
<gene>
    <name evidence="2" type="ORF">OFLC_LOCUS2693</name>
</gene>
<dbReference type="WBParaSite" id="OFLC_0000269201-mRNA-1">
    <property type="protein sequence ID" value="OFLC_0000269201-mRNA-1"/>
    <property type="gene ID" value="OFLC_0000269201"/>
</dbReference>
<name>A0A183H5D3_9BILA</name>
<proteinExistence type="predicted"/>
<dbReference type="AlphaFoldDB" id="A0A183H5D3"/>
<reference evidence="2 3" key="2">
    <citation type="submission" date="2018-11" db="EMBL/GenBank/DDBJ databases">
        <authorList>
            <consortium name="Pathogen Informatics"/>
        </authorList>
    </citation>
    <scope>NUCLEOTIDE SEQUENCE [LARGE SCALE GENOMIC DNA]</scope>
</reference>
<dbReference type="STRING" id="387005.A0A183H5D3"/>
<evidence type="ECO:0000313" key="3">
    <source>
        <dbReference type="Proteomes" id="UP000267606"/>
    </source>
</evidence>